<reference evidence="1" key="2">
    <citation type="submission" date="2020-09" db="EMBL/GenBank/DDBJ databases">
        <authorList>
            <person name="Sun Q."/>
            <person name="Ohkuma M."/>
        </authorList>
    </citation>
    <scope>NUCLEOTIDE SEQUENCE</scope>
    <source>
        <strain evidence="1">JCM 4646</strain>
    </source>
</reference>
<gene>
    <name evidence="1" type="ORF">GCM10018781_02970</name>
</gene>
<dbReference type="GeneID" id="95350842"/>
<organism evidence="1 2">
    <name type="scientific">Kitasatospora indigofera</name>
    <dbReference type="NCBI Taxonomy" id="67307"/>
    <lineage>
        <taxon>Bacteria</taxon>
        <taxon>Bacillati</taxon>
        <taxon>Actinomycetota</taxon>
        <taxon>Actinomycetes</taxon>
        <taxon>Kitasatosporales</taxon>
        <taxon>Streptomycetaceae</taxon>
        <taxon>Kitasatospora</taxon>
    </lineage>
</organism>
<comment type="caution">
    <text evidence="1">The sequence shown here is derived from an EMBL/GenBank/DDBJ whole genome shotgun (WGS) entry which is preliminary data.</text>
</comment>
<keyword evidence="2" id="KW-1185">Reference proteome</keyword>
<dbReference type="AlphaFoldDB" id="A0A919FB58"/>
<name>A0A919FB58_9ACTN</name>
<reference evidence="1" key="1">
    <citation type="journal article" date="2014" name="Int. J. Syst. Evol. Microbiol.">
        <title>Complete genome sequence of Corynebacterium casei LMG S-19264T (=DSM 44701T), isolated from a smear-ripened cheese.</title>
        <authorList>
            <consortium name="US DOE Joint Genome Institute (JGI-PGF)"/>
            <person name="Walter F."/>
            <person name="Albersmeier A."/>
            <person name="Kalinowski J."/>
            <person name="Ruckert C."/>
        </authorList>
    </citation>
    <scope>NUCLEOTIDE SEQUENCE</scope>
    <source>
        <strain evidence="1">JCM 4646</strain>
    </source>
</reference>
<sequence>MSTALSGGALGVPTAAAGAYVPTTSVAFDMAGAAPVVGTLGKAGQVGAKLFAYSRQADVVSDAWKDGSKAARAAKDGG</sequence>
<accession>A0A919FB58</accession>
<dbReference type="RefSeq" id="WP_190208873.1">
    <property type="nucleotide sequence ID" value="NZ_BNBO01000001.1"/>
</dbReference>
<proteinExistence type="predicted"/>
<dbReference type="EMBL" id="BNBO01000001">
    <property type="protein sequence ID" value="GHH59560.1"/>
    <property type="molecule type" value="Genomic_DNA"/>
</dbReference>
<evidence type="ECO:0000313" key="2">
    <source>
        <dbReference type="Proteomes" id="UP000617734"/>
    </source>
</evidence>
<protein>
    <submittedName>
        <fullName evidence="1">Uncharacterized protein</fullName>
    </submittedName>
</protein>
<evidence type="ECO:0000313" key="1">
    <source>
        <dbReference type="EMBL" id="GHH59560.1"/>
    </source>
</evidence>
<dbReference type="Proteomes" id="UP000617734">
    <property type="component" value="Unassembled WGS sequence"/>
</dbReference>